<evidence type="ECO:0000256" key="2">
    <source>
        <dbReference type="SAM" id="Phobius"/>
    </source>
</evidence>
<protein>
    <submittedName>
        <fullName evidence="3">Uncharacterized protein</fullName>
    </submittedName>
</protein>
<feature type="transmembrane region" description="Helical" evidence="2">
    <location>
        <begin position="132"/>
        <end position="153"/>
    </location>
</feature>
<feature type="compositionally biased region" description="Basic and acidic residues" evidence="1">
    <location>
        <begin position="1"/>
        <end position="13"/>
    </location>
</feature>
<keyword evidence="2" id="KW-1133">Transmembrane helix</keyword>
<gene>
    <name evidence="3" type="ORF">AGLY_010294</name>
</gene>
<feature type="transmembrane region" description="Helical" evidence="2">
    <location>
        <begin position="173"/>
        <end position="195"/>
    </location>
</feature>
<name>A0A6G0TFR8_APHGL</name>
<organism evidence="3 4">
    <name type="scientific">Aphis glycines</name>
    <name type="common">Soybean aphid</name>
    <dbReference type="NCBI Taxonomy" id="307491"/>
    <lineage>
        <taxon>Eukaryota</taxon>
        <taxon>Metazoa</taxon>
        <taxon>Ecdysozoa</taxon>
        <taxon>Arthropoda</taxon>
        <taxon>Hexapoda</taxon>
        <taxon>Insecta</taxon>
        <taxon>Pterygota</taxon>
        <taxon>Neoptera</taxon>
        <taxon>Paraneoptera</taxon>
        <taxon>Hemiptera</taxon>
        <taxon>Sternorrhyncha</taxon>
        <taxon>Aphidomorpha</taxon>
        <taxon>Aphidoidea</taxon>
        <taxon>Aphididae</taxon>
        <taxon>Aphidini</taxon>
        <taxon>Aphis</taxon>
        <taxon>Aphis</taxon>
    </lineage>
</organism>
<accession>A0A6G0TFR8</accession>
<sequence length="247" mass="28385">MHFDFRNPDRSDKQQQTYYWRGVDRPAGCRSSYPGPSPSARRNASCTSWQSGPPMIIPTRPAGPRDYGRPDGVVFQDVLNHGLNRAPRVKFDTAITGYHMIVRHRGATVRTTVTRQNSQIASTLSRVSCYRYHLFVVWSLHVVVEAVVLYVVGHSEFGLRDVDIELPNASRTIILYTVYTNLDPLSTAHYILFWLAQRPCSSYLRTFLRIVIHNSCDSVKSDYIVYQDYTIGYLLMKKNILNEYQVD</sequence>
<feature type="region of interest" description="Disordered" evidence="1">
    <location>
        <begin position="1"/>
        <end position="55"/>
    </location>
</feature>
<comment type="caution">
    <text evidence="3">The sequence shown here is derived from an EMBL/GenBank/DDBJ whole genome shotgun (WGS) entry which is preliminary data.</text>
</comment>
<evidence type="ECO:0000256" key="1">
    <source>
        <dbReference type="SAM" id="MobiDB-lite"/>
    </source>
</evidence>
<dbReference type="Proteomes" id="UP000475862">
    <property type="component" value="Unassembled WGS sequence"/>
</dbReference>
<keyword evidence="2" id="KW-0812">Transmembrane</keyword>
<keyword evidence="4" id="KW-1185">Reference proteome</keyword>
<feature type="compositionally biased region" description="Polar residues" evidence="1">
    <location>
        <begin position="40"/>
        <end position="51"/>
    </location>
</feature>
<dbReference type="EMBL" id="VYZN01000040">
    <property type="protein sequence ID" value="KAE9532092.1"/>
    <property type="molecule type" value="Genomic_DNA"/>
</dbReference>
<dbReference type="AlphaFoldDB" id="A0A6G0TFR8"/>
<proteinExistence type="predicted"/>
<reference evidence="3 4" key="1">
    <citation type="submission" date="2019-08" db="EMBL/GenBank/DDBJ databases">
        <title>The genome of the soybean aphid Biotype 1, its phylome, world population structure and adaptation to the North American continent.</title>
        <authorList>
            <person name="Giordano R."/>
            <person name="Donthu R.K."/>
            <person name="Hernandez A.G."/>
            <person name="Wright C.L."/>
            <person name="Zimin A.V."/>
        </authorList>
    </citation>
    <scope>NUCLEOTIDE SEQUENCE [LARGE SCALE GENOMIC DNA]</scope>
    <source>
        <tissue evidence="3">Whole aphids</tissue>
    </source>
</reference>
<evidence type="ECO:0000313" key="3">
    <source>
        <dbReference type="EMBL" id="KAE9532092.1"/>
    </source>
</evidence>
<evidence type="ECO:0000313" key="4">
    <source>
        <dbReference type="Proteomes" id="UP000475862"/>
    </source>
</evidence>
<keyword evidence="2" id="KW-0472">Membrane</keyword>